<comment type="function">
    <text evidence="9">Plays a role in pre-mRNA splicing.</text>
</comment>
<dbReference type="PROSITE" id="PS52002">
    <property type="entry name" value="SM"/>
    <property type="match status" value="1"/>
</dbReference>
<dbReference type="PANTHER" id="PTHR10553:SF26">
    <property type="entry name" value="SMALL NUCLEAR RIBONUCLEOPROTEIN G-RELATED"/>
    <property type="match status" value="1"/>
</dbReference>
<dbReference type="SUPFAM" id="SSF50182">
    <property type="entry name" value="Sm-like ribonucleoproteins"/>
    <property type="match status" value="1"/>
</dbReference>
<dbReference type="InterPro" id="IPR001163">
    <property type="entry name" value="Sm_dom_euk/arc"/>
</dbReference>
<keyword evidence="7 9" id="KW-0539">Nucleus</keyword>
<evidence type="ECO:0000313" key="12">
    <source>
        <dbReference type="Proteomes" id="UP001066276"/>
    </source>
</evidence>
<keyword evidence="4 9" id="KW-0747">Spliceosome</keyword>
<comment type="caution">
    <text evidence="11">The sequence shown here is derived from an EMBL/GenBank/DDBJ whole genome shotgun (WGS) entry which is preliminary data.</text>
</comment>
<evidence type="ECO:0000259" key="10">
    <source>
        <dbReference type="PROSITE" id="PS52002"/>
    </source>
</evidence>
<feature type="domain" description="Sm" evidence="10">
    <location>
        <begin position="4"/>
        <end position="76"/>
    </location>
</feature>
<dbReference type="GO" id="GO:0071011">
    <property type="term" value="C:precatalytic spliceosome"/>
    <property type="evidence" value="ECO:0007669"/>
    <property type="project" value="TreeGrafter"/>
</dbReference>
<name>A0AAV7LM49_PLEWA</name>
<dbReference type="GO" id="GO:0005682">
    <property type="term" value="C:U5 snRNP"/>
    <property type="evidence" value="ECO:0007669"/>
    <property type="project" value="TreeGrafter"/>
</dbReference>
<sequence>MSKAHPPELKKFMDKKLSLKLNGGRHVQGILRGFDPFMNLVIDESIEMAAGGQQNNIGMVVIRGNSIIMLEALERIVAKLLCILKLQFVGATVLVWQYLMLAARGCINTMWLA</sequence>
<comment type="subcellular location">
    <subcellularLocation>
        <location evidence="1 9">Nucleus</location>
    </subcellularLocation>
</comment>
<gene>
    <name evidence="11" type="ORF">NDU88_004693</name>
</gene>
<evidence type="ECO:0000256" key="4">
    <source>
        <dbReference type="ARBA" id="ARBA00022728"/>
    </source>
</evidence>
<dbReference type="Proteomes" id="UP001066276">
    <property type="component" value="Chromosome 11"/>
</dbReference>
<dbReference type="Pfam" id="PF01423">
    <property type="entry name" value="LSM"/>
    <property type="match status" value="1"/>
</dbReference>
<evidence type="ECO:0000256" key="6">
    <source>
        <dbReference type="ARBA" id="ARBA00023187"/>
    </source>
</evidence>
<dbReference type="GO" id="GO:0005686">
    <property type="term" value="C:U2 snRNP"/>
    <property type="evidence" value="ECO:0007669"/>
    <property type="project" value="TreeGrafter"/>
</dbReference>
<dbReference type="InterPro" id="IPR034098">
    <property type="entry name" value="Sm_G"/>
</dbReference>
<dbReference type="GO" id="GO:0071013">
    <property type="term" value="C:catalytic step 2 spliceosome"/>
    <property type="evidence" value="ECO:0007669"/>
    <property type="project" value="TreeGrafter"/>
</dbReference>
<evidence type="ECO:0000256" key="2">
    <source>
        <dbReference type="ARBA" id="ARBA00006850"/>
    </source>
</evidence>
<dbReference type="InterPro" id="IPR010920">
    <property type="entry name" value="LSM_dom_sf"/>
</dbReference>
<accession>A0AAV7LM49</accession>
<keyword evidence="12" id="KW-1185">Reference proteome</keyword>
<dbReference type="CDD" id="cd01719">
    <property type="entry name" value="Sm_G"/>
    <property type="match status" value="1"/>
</dbReference>
<dbReference type="GO" id="GO:0005685">
    <property type="term" value="C:U1 snRNP"/>
    <property type="evidence" value="ECO:0007669"/>
    <property type="project" value="TreeGrafter"/>
</dbReference>
<organism evidence="11 12">
    <name type="scientific">Pleurodeles waltl</name>
    <name type="common">Iberian ribbed newt</name>
    <dbReference type="NCBI Taxonomy" id="8319"/>
    <lineage>
        <taxon>Eukaryota</taxon>
        <taxon>Metazoa</taxon>
        <taxon>Chordata</taxon>
        <taxon>Craniata</taxon>
        <taxon>Vertebrata</taxon>
        <taxon>Euteleostomi</taxon>
        <taxon>Amphibia</taxon>
        <taxon>Batrachia</taxon>
        <taxon>Caudata</taxon>
        <taxon>Salamandroidea</taxon>
        <taxon>Salamandridae</taxon>
        <taxon>Pleurodelinae</taxon>
        <taxon>Pleurodeles</taxon>
    </lineage>
</organism>
<keyword evidence="5 9" id="KW-0694">RNA-binding</keyword>
<evidence type="ECO:0000256" key="8">
    <source>
        <dbReference type="ARBA" id="ARBA00023274"/>
    </source>
</evidence>
<dbReference type="GO" id="GO:0034719">
    <property type="term" value="C:SMN-Sm protein complex"/>
    <property type="evidence" value="ECO:0007669"/>
    <property type="project" value="TreeGrafter"/>
</dbReference>
<dbReference type="GO" id="GO:0005687">
    <property type="term" value="C:U4 snRNP"/>
    <property type="evidence" value="ECO:0007669"/>
    <property type="project" value="TreeGrafter"/>
</dbReference>
<evidence type="ECO:0000256" key="5">
    <source>
        <dbReference type="ARBA" id="ARBA00022884"/>
    </source>
</evidence>
<dbReference type="EMBL" id="JANPWB010000015">
    <property type="protein sequence ID" value="KAJ1091574.1"/>
    <property type="molecule type" value="Genomic_DNA"/>
</dbReference>
<dbReference type="GO" id="GO:0003723">
    <property type="term" value="F:RNA binding"/>
    <property type="evidence" value="ECO:0007669"/>
    <property type="project" value="UniProtKB-UniRule"/>
</dbReference>
<proteinExistence type="inferred from homology"/>
<keyword evidence="6 9" id="KW-0508">mRNA splicing</keyword>
<dbReference type="SMART" id="SM00651">
    <property type="entry name" value="Sm"/>
    <property type="match status" value="1"/>
</dbReference>
<dbReference type="InterPro" id="IPR047575">
    <property type="entry name" value="Sm"/>
</dbReference>
<dbReference type="GO" id="GO:0097526">
    <property type="term" value="C:spliceosomal tri-snRNP complex"/>
    <property type="evidence" value="ECO:0007669"/>
    <property type="project" value="TreeGrafter"/>
</dbReference>
<dbReference type="GO" id="GO:0071004">
    <property type="term" value="C:U2-type prespliceosome"/>
    <property type="evidence" value="ECO:0007669"/>
    <property type="project" value="TreeGrafter"/>
</dbReference>
<dbReference type="InterPro" id="IPR044641">
    <property type="entry name" value="Lsm7/SmG-like"/>
</dbReference>
<protein>
    <recommendedName>
        <fullName evidence="9">Small nuclear ribonucleoprotein G</fullName>
        <shortName evidence="9">snRNP-G</shortName>
    </recommendedName>
</protein>
<dbReference type="GO" id="GO:0005689">
    <property type="term" value="C:U12-type spliceosomal complex"/>
    <property type="evidence" value="ECO:0007669"/>
    <property type="project" value="TreeGrafter"/>
</dbReference>
<dbReference type="GO" id="GO:0000387">
    <property type="term" value="P:spliceosomal snRNP assembly"/>
    <property type="evidence" value="ECO:0007669"/>
    <property type="project" value="UniProtKB-UniRule"/>
</dbReference>
<evidence type="ECO:0000256" key="1">
    <source>
        <dbReference type="ARBA" id="ARBA00004123"/>
    </source>
</evidence>
<keyword evidence="3 9" id="KW-0507">mRNA processing</keyword>
<reference evidence="11" key="1">
    <citation type="journal article" date="2022" name="bioRxiv">
        <title>Sequencing and chromosome-scale assembly of the giantPleurodeles waltlgenome.</title>
        <authorList>
            <person name="Brown T."/>
            <person name="Elewa A."/>
            <person name="Iarovenko S."/>
            <person name="Subramanian E."/>
            <person name="Araus A.J."/>
            <person name="Petzold A."/>
            <person name="Susuki M."/>
            <person name="Suzuki K.-i.T."/>
            <person name="Hayashi T."/>
            <person name="Toyoda A."/>
            <person name="Oliveira C."/>
            <person name="Osipova E."/>
            <person name="Leigh N.D."/>
            <person name="Simon A."/>
            <person name="Yun M.H."/>
        </authorList>
    </citation>
    <scope>NUCLEOTIDE SEQUENCE</scope>
    <source>
        <strain evidence="11">20211129_DDA</strain>
        <tissue evidence="11">Liver</tissue>
    </source>
</reference>
<comment type="similarity">
    <text evidence="2 9">Belongs to the snRNP Sm proteins family.</text>
</comment>
<dbReference type="Gene3D" id="2.30.30.100">
    <property type="match status" value="1"/>
</dbReference>
<dbReference type="GO" id="GO:0043186">
    <property type="term" value="C:P granule"/>
    <property type="evidence" value="ECO:0007669"/>
    <property type="project" value="TreeGrafter"/>
</dbReference>
<dbReference type="PANTHER" id="PTHR10553">
    <property type="entry name" value="SMALL NUCLEAR RIBONUCLEOPROTEIN"/>
    <property type="match status" value="1"/>
</dbReference>
<dbReference type="FunFam" id="2.30.30.100:FF:000017">
    <property type="entry name" value="Small nuclear ribonucleoprotein G"/>
    <property type="match status" value="1"/>
</dbReference>
<keyword evidence="8 9" id="KW-0687">Ribonucleoprotein</keyword>
<evidence type="ECO:0000256" key="3">
    <source>
        <dbReference type="ARBA" id="ARBA00022664"/>
    </source>
</evidence>
<dbReference type="AlphaFoldDB" id="A0AAV7LM49"/>
<evidence type="ECO:0000256" key="9">
    <source>
        <dbReference type="RuleBase" id="RU365052"/>
    </source>
</evidence>
<evidence type="ECO:0000313" key="11">
    <source>
        <dbReference type="EMBL" id="KAJ1091574.1"/>
    </source>
</evidence>
<evidence type="ECO:0000256" key="7">
    <source>
        <dbReference type="ARBA" id="ARBA00023242"/>
    </source>
</evidence>